<protein>
    <recommendedName>
        <fullName evidence="9">Nucleocapsid</fullName>
    </recommendedName>
    <alternativeName>
        <fullName evidence="9">Nucleocapsid protein</fullName>
    </alternativeName>
</protein>
<evidence type="ECO:0000256" key="4">
    <source>
        <dbReference type="ARBA" id="ARBA00022844"/>
    </source>
</evidence>
<evidence type="ECO:0000256" key="8">
    <source>
        <dbReference type="ARBA" id="ARBA00023274"/>
    </source>
</evidence>
<dbReference type="GO" id="GO:0019013">
    <property type="term" value="C:viral nucleocapsid"/>
    <property type="evidence" value="ECO:0007669"/>
    <property type="project" value="UniProtKB-KW"/>
</dbReference>
<dbReference type="RefSeq" id="YP_009508491.1">
    <property type="nucleotide sequence ID" value="NC_039015.1"/>
</dbReference>
<keyword evidence="7 9" id="KW-1035">Host cytoplasm</keyword>
<evidence type="ECO:0000313" key="12">
    <source>
        <dbReference type="Proteomes" id="UP000241584"/>
    </source>
</evidence>
<gene>
    <name evidence="11" type="primary">N</name>
</gene>
<dbReference type="Proteomes" id="UP000241584">
    <property type="component" value="Segment"/>
</dbReference>
<dbReference type="SMR" id="A0A1L5YIM5"/>
<keyword evidence="8 9" id="KW-0687">Ribonucleoprotein</keyword>
<keyword evidence="4 9" id="KW-0946">Virion</keyword>
<sequence length="463" mass="51046">MSSVFNEYEKLQDLLVQPQKKRVDATGTSLLKVTIPVCITMSDEMEDRYALAMLAMRWISSTNAPDAVRIGAMITVLSLHAGNMRSHAMLAARSPDSEIQILEVEEVDNDNRTIRFSGRSGVPDGRARQLYALATDTMSGCANGSPFINGGIEQNPPGDMTELLEMIHSMAAQVWIAAMKSMTAPDSASESEARRTAKYAQQGRINKATLVHPAVRAEFTRLVRKAMVLRAFMIQEIRRASSMSGEHSRYYAMVGDMGAYFRNQGLASFFLTLRFGVGTRFPALAISALSADLKKVKSLIKLYQQKGDNAAFMAFLEDPQMMDFAPGNYTLLYSYAMGVGSILESSVGKYQFARNFLNETFFRLGVDTAQKHQSSLDEETANELGLTKEARQSVKELVASIDIAGGDQIQPQAPAFLDQGMSQRTGDTDIGSNQLSTPMKRPRTPDYDSPQNPDDSPNYDLDI</sequence>
<accession>A0A1L5YIM5</accession>
<evidence type="ECO:0000256" key="2">
    <source>
        <dbReference type="ARBA" id="ARBA00022497"/>
    </source>
</evidence>
<feature type="compositionally biased region" description="Polar residues" evidence="10">
    <location>
        <begin position="420"/>
        <end position="437"/>
    </location>
</feature>
<keyword evidence="5 9" id="KW-0694">RNA-binding</keyword>
<organism evidence="11">
    <name type="scientific">avian paramyxovirus 14</name>
    <dbReference type="NCBI Taxonomy" id="1928005"/>
    <lineage>
        <taxon>Viruses</taxon>
        <taxon>Riboviria</taxon>
        <taxon>Orthornavirae</taxon>
        <taxon>Negarnaviricota</taxon>
        <taxon>Haploviricotina</taxon>
        <taxon>Monjiviricetes</taxon>
        <taxon>Mononegavirales</taxon>
        <taxon>Paramyxoviridae</taxon>
        <taxon>Avulavirinae</taxon>
        <taxon>Metaavulavirus</taxon>
        <taxon>Metaavulavirus japanense</taxon>
        <taxon>Avian metaavulavirus 14</taxon>
    </lineage>
</organism>
<dbReference type="GO" id="GO:1990904">
    <property type="term" value="C:ribonucleoprotein complex"/>
    <property type="evidence" value="ECO:0007669"/>
    <property type="project" value="UniProtKB-KW"/>
</dbReference>
<dbReference type="OrthoDB" id="3094at10239"/>
<name>A0A1L5YIM5_9MONO</name>
<dbReference type="KEGG" id="vg:37619967"/>
<dbReference type="GO" id="GO:0019029">
    <property type="term" value="C:helical viral capsid"/>
    <property type="evidence" value="ECO:0007669"/>
    <property type="project" value="UniProtKB-KW"/>
</dbReference>
<evidence type="ECO:0000256" key="1">
    <source>
        <dbReference type="ARBA" id="ARBA00007642"/>
    </source>
</evidence>
<keyword evidence="3 9" id="KW-0167">Capsid protein</keyword>
<dbReference type="GO" id="GO:0003723">
    <property type="term" value="F:RNA binding"/>
    <property type="evidence" value="ECO:0007669"/>
    <property type="project" value="UniProtKB-KW"/>
</dbReference>
<reference evidence="11" key="1">
    <citation type="journal article" date="2017" name="Virus Res.">
        <title>Characterization of avian paramyxovirus serotype 14, a novel serotype, isolated from a duck fecal sample in Japan.</title>
        <authorList>
            <person name="Thampaisarn R."/>
            <person name="Bui V.N."/>
            <person name="Trinh D.Q."/>
            <person name="Nagai M."/>
            <person name="Mizutani T."/>
            <person name="Omatsu T."/>
            <person name="Katayama Y."/>
            <person name="Gronsang D."/>
            <person name="Le D.H."/>
            <person name="Ogawa H."/>
            <person name="Imai K."/>
        </authorList>
    </citation>
    <scope>NUCLEOTIDE SEQUENCE [LARGE SCALE GENOMIC DNA]</scope>
    <source>
        <strain evidence="11">APMV14/duck/Japan/11OG0352/2011</strain>
    </source>
</reference>
<comment type="subunit">
    <text evidence="9">Homomultimer; forms the nucleocapsid. Binds to the viral genomic RNA. N0 interacts with the phosphoprotein (via N-terminus); this interaction allows P to chaperon N0 to avoid N polymerization before encapsidation. Interacts as N-RNA template with the phosphoprotein (via C-terminus); this interaction positions the polymerase on the template.</text>
</comment>
<dbReference type="InterPro" id="IPR002021">
    <property type="entry name" value="Paramyx_ncap"/>
</dbReference>
<evidence type="ECO:0000256" key="10">
    <source>
        <dbReference type="SAM" id="MobiDB-lite"/>
    </source>
</evidence>
<dbReference type="Pfam" id="PF00973">
    <property type="entry name" value="Paramyxo_ncap"/>
    <property type="match status" value="1"/>
</dbReference>
<keyword evidence="2 9" id="KW-1139">Helical capsid protein</keyword>
<keyword evidence="6 9" id="KW-0543">Viral nucleoprotein</keyword>
<evidence type="ECO:0000313" key="11">
    <source>
        <dbReference type="EMBL" id="APP90888.1"/>
    </source>
</evidence>
<comment type="similarity">
    <text evidence="1 9">Belongs to the paramyxoviruses nucleocapsid family.</text>
</comment>
<dbReference type="GO" id="GO:0005198">
    <property type="term" value="F:structural molecule activity"/>
    <property type="evidence" value="ECO:0007669"/>
    <property type="project" value="InterPro"/>
</dbReference>
<evidence type="ECO:0000256" key="9">
    <source>
        <dbReference type="RuleBase" id="RU361245"/>
    </source>
</evidence>
<dbReference type="GO" id="GO:0030430">
    <property type="term" value="C:host cell cytoplasm"/>
    <property type="evidence" value="ECO:0007669"/>
    <property type="project" value="UniProtKB-SubCell"/>
</dbReference>
<dbReference type="EMBL" id="KX258200">
    <property type="protein sequence ID" value="APP90888.1"/>
    <property type="molecule type" value="Viral_cRNA"/>
</dbReference>
<evidence type="ECO:0000256" key="6">
    <source>
        <dbReference type="ARBA" id="ARBA00023086"/>
    </source>
</evidence>
<dbReference type="GeneID" id="37619967"/>
<feature type="region of interest" description="Disordered" evidence="10">
    <location>
        <begin position="419"/>
        <end position="463"/>
    </location>
</feature>
<comment type="subcellular location">
    <subcellularLocation>
        <location evidence="9">Virion</location>
    </subcellularLocation>
    <subcellularLocation>
        <location evidence="9">Host cytoplasm</location>
    </subcellularLocation>
</comment>
<evidence type="ECO:0000256" key="5">
    <source>
        <dbReference type="ARBA" id="ARBA00022884"/>
    </source>
</evidence>
<keyword evidence="12" id="KW-1185">Reference proteome</keyword>
<proteinExistence type="inferred from homology"/>
<evidence type="ECO:0000256" key="7">
    <source>
        <dbReference type="ARBA" id="ARBA00023200"/>
    </source>
</evidence>
<evidence type="ECO:0000256" key="3">
    <source>
        <dbReference type="ARBA" id="ARBA00022561"/>
    </source>
</evidence>
<comment type="function">
    <text evidence="9">Forms the helical nucleocapsid (NC), protecting the genome from nucleases.</text>
</comment>